<feature type="domain" description="Thioesterase" evidence="2">
    <location>
        <begin position="47"/>
        <end position="123"/>
    </location>
</feature>
<proteinExistence type="predicted"/>
<evidence type="ECO:0000256" key="1">
    <source>
        <dbReference type="ARBA" id="ARBA00022801"/>
    </source>
</evidence>
<gene>
    <name evidence="3" type="ORF">SAMN05443529_12370</name>
</gene>
<evidence type="ECO:0000259" key="2">
    <source>
        <dbReference type="Pfam" id="PF03061"/>
    </source>
</evidence>
<dbReference type="OrthoDB" id="328435at2"/>
<name>A0A1G8GVH6_9FIRM</name>
<dbReference type="AlphaFoldDB" id="A0A1G8GVH6"/>
<protein>
    <submittedName>
        <fullName evidence="3">Uncharacterized domain 1-containing protein</fullName>
    </submittedName>
</protein>
<dbReference type="Pfam" id="PF03061">
    <property type="entry name" value="4HBT"/>
    <property type="match status" value="1"/>
</dbReference>
<dbReference type="Proteomes" id="UP000198656">
    <property type="component" value="Unassembled WGS sequence"/>
</dbReference>
<dbReference type="EMBL" id="FNCP01000023">
    <property type="protein sequence ID" value="SDH98372.1"/>
    <property type="molecule type" value="Genomic_DNA"/>
</dbReference>
<dbReference type="NCBIfam" id="TIGR00369">
    <property type="entry name" value="unchar_dom_1"/>
    <property type="match status" value="1"/>
</dbReference>
<dbReference type="InterPro" id="IPR003736">
    <property type="entry name" value="PAAI_dom"/>
</dbReference>
<reference evidence="4" key="1">
    <citation type="submission" date="2016-10" db="EMBL/GenBank/DDBJ databases">
        <authorList>
            <person name="Varghese N."/>
            <person name="Submissions S."/>
        </authorList>
    </citation>
    <scope>NUCLEOTIDE SEQUENCE [LARGE SCALE GENOMIC DNA]</scope>
    <source>
        <strain evidence="4">DSM 8344</strain>
    </source>
</reference>
<dbReference type="STRING" id="1121419.SAMN05443529_12370"/>
<dbReference type="InterPro" id="IPR029069">
    <property type="entry name" value="HotDog_dom_sf"/>
</dbReference>
<sequence length="141" mass="15195">MTEKIRRKFGDMPIPPIARLIGFNIVEVGVGQAVMELEAGTKHTNPMGTLHGGVICDVADAAMGAAYYSTLGEDESFTTLELKINFMKPVWKGLIRAEAKVIKMGKTIGLLQCEVTDSENGLVAFVTSTCMTLRGESAEGR</sequence>
<dbReference type="Gene3D" id="3.10.129.10">
    <property type="entry name" value="Hotdog Thioesterase"/>
    <property type="match status" value="1"/>
</dbReference>
<keyword evidence="4" id="KW-1185">Reference proteome</keyword>
<dbReference type="SUPFAM" id="SSF54637">
    <property type="entry name" value="Thioesterase/thiol ester dehydrase-isomerase"/>
    <property type="match status" value="1"/>
</dbReference>
<evidence type="ECO:0000313" key="4">
    <source>
        <dbReference type="Proteomes" id="UP000198656"/>
    </source>
</evidence>
<organism evidence="3 4">
    <name type="scientific">Desulfosporosinus hippei DSM 8344</name>
    <dbReference type="NCBI Taxonomy" id="1121419"/>
    <lineage>
        <taxon>Bacteria</taxon>
        <taxon>Bacillati</taxon>
        <taxon>Bacillota</taxon>
        <taxon>Clostridia</taxon>
        <taxon>Eubacteriales</taxon>
        <taxon>Desulfitobacteriaceae</taxon>
        <taxon>Desulfosporosinus</taxon>
    </lineage>
</organism>
<keyword evidence="1" id="KW-0378">Hydrolase</keyword>
<dbReference type="RefSeq" id="WP_092334939.1">
    <property type="nucleotide sequence ID" value="NZ_FNCP01000023.1"/>
</dbReference>
<evidence type="ECO:0000313" key="3">
    <source>
        <dbReference type="EMBL" id="SDH98372.1"/>
    </source>
</evidence>
<dbReference type="PANTHER" id="PTHR43240:SF1">
    <property type="entry name" value="BLR5584 PROTEIN"/>
    <property type="match status" value="1"/>
</dbReference>
<accession>A0A1G8GVH6</accession>
<dbReference type="PANTHER" id="PTHR43240">
    <property type="entry name" value="1,4-DIHYDROXY-2-NAPHTHOYL-COA THIOESTERASE 1"/>
    <property type="match status" value="1"/>
</dbReference>
<dbReference type="GO" id="GO:0005829">
    <property type="term" value="C:cytosol"/>
    <property type="evidence" value="ECO:0007669"/>
    <property type="project" value="TreeGrafter"/>
</dbReference>
<dbReference type="GO" id="GO:0061522">
    <property type="term" value="F:1,4-dihydroxy-2-naphthoyl-CoA thioesterase activity"/>
    <property type="evidence" value="ECO:0007669"/>
    <property type="project" value="TreeGrafter"/>
</dbReference>
<dbReference type="InterPro" id="IPR006683">
    <property type="entry name" value="Thioestr_dom"/>
</dbReference>
<dbReference type="CDD" id="cd03443">
    <property type="entry name" value="PaaI_thioesterase"/>
    <property type="match status" value="1"/>
</dbReference>